<gene>
    <name evidence="1" type="ORF">GA0070560_1033</name>
</gene>
<dbReference type="EMBL" id="FMDN01000003">
    <property type="protein sequence ID" value="SCG40401.1"/>
    <property type="molecule type" value="Genomic_DNA"/>
</dbReference>
<evidence type="ECO:0008006" key="3">
    <source>
        <dbReference type="Google" id="ProtNLM"/>
    </source>
</evidence>
<dbReference type="Proteomes" id="UP000199408">
    <property type="component" value="Unassembled WGS sequence"/>
</dbReference>
<reference evidence="2" key="1">
    <citation type="submission" date="2016-06" db="EMBL/GenBank/DDBJ databases">
        <authorList>
            <person name="Varghese N."/>
        </authorList>
    </citation>
    <scope>NUCLEOTIDE SEQUENCE [LARGE SCALE GENOMIC DNA]</scope>
    <source>
        <strain evidence="2">DSM 43171</strain>
    </source>
</reference>
<proteinExistence type="predicted"/>
<evidence type="ECO:0000313" key="2">
    <source>
        <dbReference type="Proteomes" id="UP000199408"/>
    </source>
</evidence>
<organism evidence="1 2">
    <name type="scientific">Micromonospora halophytica</name>
    <dbReference type="NCBI Taxonomy" id="47864"/>
    <lineage>
        <taxon>Bacteria</taxon>
        <taxon>Bacillati</taxon>
        <taxon>Actinomycetota</taxon>
        <taxon>Actinomycetes</taxon>
        <taxon>Micromonosporales</taxon>
        <taxon>Micromonosporaceae</taxon>
        <taxon>Micromonospora</taxon>
    </lineage>
</organism>
<name>A0A1C5H4P7_9ACTN</name>
<sequence>MSKAPNWMCGHPSIRAAITQESSSLSTTTTTRAAARTISVEPLDSTGTSWCTALRQISSFADWMPIASDGGAMRDEEFLGTIARATRPQFTGEKTVVFCSHGVDAPYWRDLLAAAGADDVLVLAFDDTLASLLDASAHRTAAQLLADRHALLATLATDSPLSTLVDQFDPARRAILLVTDPLNPTVTGSRRRLGGKHPSWGFFEHKSVVDVLWDTIGLVRAESAVYDAAGSLCRHLSPQGPDLVYALQPYGEEPSAGGEDIRWASSALLRRDDEAVRHGRLRIMPLLSGVPCRLHGVVLAEKTAAFTPLELLVPRRPADGTFLCAGTFPLPEPEQRPMVQLTRWIGEALRDRLAYRGGFSVDGILTRDGFRPTDLNTRVTSAFEAAPPPLRVAVHASALLARAGIPEVDAAGLEERTHQALNRAGYLTLLTVVRQPATAAMRPVCWSGPALVACAFEQAHGVLEITAGPRGTVLSVRLRRDRLPAELSAQEAAVMAFRAADDLLDTGLGYLQPPPRLLGAVPGQRNGAT</sequence>
<accession>A0A1C5H4P7</accession>
<keyword evidence="2" id="KW-1185">Reference proteome</keyword>
<protein>
    <recommendedName>
        <fullName evidence="3">ATP-grasp domain-containing protein</fullName>
    </recommendedName>
</protein>
<dbReference type="AlphaFoldDB" id="A0A1C5H4P7"/>
<evidence type="ECO:0000313" key="1">
    <source>
        <dbReference type="EMBL" id="SCG40401.1"/>
    </source>
</evidence>